<reference evidence="1 2" key="1">
    <citation type="journal article" date="2020" name="G3 (Bethesda)">
        <title>Draft Genome of the Common Snapping Turtle, Chelydra serpentina, a Model for Phenotypic Plasticity in Reptiles.</title>
        <authorList>
            <person name="Das D."/>
            <person name="Singh S.K."/>
            <person name="Bierstedt J."/>
            <person name="Erickson A."/>
            <person name="Galli G.L.J."/>
            <person name="Crossley D.A. 2nd"/>
            <person name="Rhen T."/>
        </authorList>
    </citation>
    <scope>NUCLEOTIDE SEQUENCE [LARGE SCALE GENOMIC DNA]</scope>
    <source>
        <strain evidence="1">KW</strain>
    </source>
</reference>
<comment type="caution">
    <text evidence="1">The sequence shown here is derived from an EMBL/GenBank/DDBJ whole genome shotgun (WGS) entry which is preliminary data.</text>
</comment>
<protein>
    <submittedName>
        <fullName evidence="1">Zinc finger protein 282</fullName>
    </submittedName>
</protein>
<accession>A0A8T1S0R9</accession>
<dbReference type="EMBL" id="JAHGAV010001484">
    <property type="protein sequence ID" value="KAG6922123.1"/>
    <property type="molecule type" value="Genomic_DNA"/>
</dbReference>
<gene>
    <name evidence="1" type="ORF">G0U57_003669</name>
</gene>
<evidence type="ECO:0000313" key="1">
    <source>
        <dbReference type="EMBL" id="KAG6922123.1"/>
    </source>
</evidence>
<dbReference type="AlphaFoldDB" id="A0A8T1S0R9"/>
<name>A0A8T1S0R9_CHESE</name>
<organism evidence="1 2">
    <name type="scientific">Chelydra serpentina</name>
    <name type="common">Snapping turtle</name>
    <name type="synonym">Testudo serpentina</name>
    <dbReference type="NCBI Taxonomy" id="8475"/>
    <lineage>
        <taxon>Eukaryota</taxon>
        <taxon>Metazoa</taxon>
        <taxon>Chordata</taxon>
        <taxon>Craniata</taxon>
        <taxon>Vertebrata</taxon>
        <taxon>Euteleostomi</taxon>
        <taxon>Archelosauria</taxon>
        <taxon>Testudinata</taxon>
        <taxon>Testudines</taxon>
        <taxon>Cryptodira</taxon>
        <taxon>Durocryptodira</taxon>
        <taxon>Americhelydia</taxon>
        <taxon>Chelydroidea</taxon>
        <taxon>Chelydridae</taxon>
        <taxon>Chelydra</taxon>
    </lineage>
</organism>
<dbReference type="Proteomes" id="UP000765507">
    <property type="component" value="Unassembled WGS sequence"/>
</dbReference>
<feature type="non-terminal residue" evidence="1">
    <location>
        <position position="1"/>
    </location>
</feature>
<evidence type="ECO:0000313" key="2">
    <source>
        <dbReference type="Proteomes" id="UP000765507"/>
    </source>
</evidence>
<keyword evidence="2" id="KW-1185">Reference proteome</keyword>
<dbReference type="OrthoDB" id="654211at2759"/>
<proteinExistence type="predicted"/>
<sequence>RFWDGLWSHGIQCIYNPLWPLNELHCKLAEISLWTIVAAIQAGERKVDSQAKRGVGEGGRMGTAEKKLIDCERTVMEFGNQLGSKWAMLETLIQDYNLLQRT</sequence>